<evidence type="ECO:0000256" key="4">
    <source>
        <dbReference type="ARBA" id="ARBA00022842"/>
    </source>
</evidence>
<dbReference type="Proteomes" id="UP001597338">
    <property type="component" value="Unassembled WGS sequence"/>
</dbReference>
<protein>
    <submittedName>
        <fullName evidence="7">NUDIX domain-containing protein</fullName>
    </submittedName>
</protein>
<dbReference type="InterPro" id="IPR020476">
    <property type="entry name" value="Nudix_hydrolase"/>
</dbReference>
<dbReference type="PANTHER" id="PTHR47707">
    <property type="entry name" value="8-OXO-DGTP DIPHOSPHATASE"/>
    <property type="match status" value="1"/>
</dbReference>
<dbReference type="InterPro" id="IPR020084">
    <property type="entry name" value="NUDIX_hydrolase_CS"/>
</dbReference>
<evidence type="ECO:0000259" key="6">
    <source>
        <dbReference type="PROSITE" id="PS51462"/>
    </source>
</evidence>
<evidence type="ECO:0000256" key="3">
    <source>
        <dbReference type="ARBA" id="ARBA00022801"/>
    </source>
</evidence>
<reference evidence="8" key="1">
    <citation type="journal article" date="2019" name="Int. J. Syst. Evol. Microbiol.">
        <title>The Global Catalogue of Microorganisms (GCM) 10K type strain sequencing project: providing services to taxonomists for standard genome sequencing and annotation.</title>
        <authorList>
            <consortium name="The Broad Institute Genomics Platform"/>
            <consortium name="The Broad Institute Genome Sequencing Center for Infectious Disease"/>
            <person name="Wu L."/>
            <person name="Ma J."/>
        </authorList>
    </citation>
    <scope>NUCLEOTIDE SEQUENCE [LARGE SCALE GENOMIC DNA]</scope>
    <source>
        <strain evidence="8">CCM 7043</strain>
    </source>
</reference>
<dbReference type="SUPFAM" id="SSF55811">
    <property type="entry name" value="Nudix"/>
    <property type="match status" value="1"/>
</dbReference>
<organism evidence="7 8">
    <name type="scientific">Promicromonospora aerolata</name>
    <dbReference type="NCBI Taxonomy" id="195749"/>
    <lineage>
        <taxon>Bacteria</taxon>
        <taxon>Bacillati</taxon>
        <taxon>Actinomycetota</taxon>
        <taxon>Actinomycetes</taxon>
        <taxon>Micrococcales</taxon>
        <taxon>Promicromonosporaceae</taxon>
        <taxon>Promicromonospora</taxon>
    </lineage>
</organism>
<evidence type="ECO:0000256" key="2">
    <source>
        <dbReference type="ARBA" id="ARBA00005582"/>
    </source>
</evidence>
<keyword evidence="4" id="KW-0460">Magnesium</keyword>
<evidence type="ECO:0000313" key="7">
    <source>
        <dbReference type="EMBL" id="MFD2028422.1"/>
    </source>
</evidence>
<dbReference type="PROSITE" id="PS00893">
    <property type="entry name" value="NUDIX_BOX"/>
    <property type="match status" value="1"/>
</dbReference>
<proteinExistence type="inferred from homology"/>
<dbReference type="EMBL" id="JBHUHF010000001">
    <property type="protein sequence ID" value="MFD2028422.1"/>
    <property type="molecule type" value="Genomic_DNA"/>
</dbReference>
<comment type="cofactor">
    <cofactor evidence="1">
        <name>Mg(2+)</name>
        <dbReference type="ChEBI" id="CHEBI:18420"/>
    </cofactor>
</comment>
<comment type="similarity">
    <text evidence="2 5">Belongs to the Nudix hydrolase family.</text>
</comment>
<dbReference type="Pfam" id="PF00293">
    <property type="entry name" value="NUDIX"/>
    <property type="match status" value="1"/>
</dbReference>
<keyword evidence="8" id="KW-1185">Reference proteome</keyword>
<dbReference type="PROSITE" id="PS51462">
    <property type="entry name" value="NUDIX"/>
    <property type="match status" value="1"/>
</dbReference>
<dbReference type="PRINTS" id="PR00502">
    <property type="entry name" value="NUDIXFAMILY"/>
</dbReference>
<sequence>MTDLPTTDALTAQDTADGIQQQVVGAVIRDGATALLLQRPVDDFRGGTWELPSGKVDPGEDLDEALRREVAEETGLSVASVSAYLGAFEYTSGSGKHTRQHTWAVSVEPGEIQLTEHDEYAWALPGEKPVSDEVLKLLARGDARDG</sequence>
<dbReference type="Gene3D" id="3.90.79.10">
    <property type="entry name" value="Nucleoside Triphosphate Pyrophosphohydrolase"/>
    <property type="match status" value="1"/>
</dbReference>
<accession>A0ABW4VI48</accession>
<dbReference type="PANTHER" id="PTHR47707:SF2">
    <property type="entry name" value="CTP PYROPHOSPHOHYDROLASE"/>
    <property type="match status" value="1"/>
</dbReference>
<dbReference type="InterPro" id="IPR000086">
    <property type="entry name" value="NUDIX_hydrolase_dom"/>
</dbReference>
<comment type="caution">
    <text evidence="7">The sequence shown here is derived from an EMBL/GenBank/DDBJ whole genome shotgun (WGS) entry which is preliminary data.</text>
</comment>
<evidence type="ECO:0000256" key="1">
    <source>
        <dbReference type="ARBA" id="ARBA00001946"/>
    </source>
</evidence>
<keyword evidence="3 5" id="KW-0378">Hydrolase</keyword>
<evidence type="ECO:0000256" key="5">
    <source>
        <dbReference type="RuleBase" id="RU003476"/>
    </source>
</evidence>
<evidence type="ECO:0000313" key="8">
    <source>
        <dbReference type="Proteomes" id="UP001597338"/>
    </source>
</evidence>
<gene>
    <name evidence="7" type="ORF">ACFSL2_23230</name>
</gene>
<dbReference type="RefSeq" id="WP_377200109.1">
    <property type="nucleotide sequence ID" value="NZ_JBHUHF010000001.1"/>
</dbReference>
<dbReference type="InterPro" id="IPR047127">
    <property type="entry name" value="MutT-like"/>
</dbReference>
<name>A0ABW4VI48_9MICO</name>
<feature type="domain" description="Nudix hydrolase" evidence="6">
    <location>
        <begin position="19"/>
        <end position="146"/>
    </location>
</feature>
<dbReference type="InterPro" id="IPR015797">
    <property type="entry name" value="NUDIX_hydrolase-like_dom_sf"/>
</dbReference>